<protein>
    <submittedName>
        <fullName evidence="6">Peptide ABC transporter ATP-binding protein</fullName>
    </submittedName>
</protein>
<dbReference type="GO" id="GO:0022857">
    <property type="term" value="F:transmembrane transporter activity"/>
    <property type="evidence" value="ECO:0007669"/>
    <property type="project" value="UniProtKB-ARBA"/>
</dbReference>
<organism evidence="6 7">
    <name type="scientific">Clostridium manihotivorum</name>
    <dbReference type="NCBI Taxonomy" id="2320868"/>
    <lineage>
        <taxon>Bacteria</taxon>
        <taxon>Bacillati</taxon>
        <taxon>Bacillota</taxon>
        <taxon>Clostridia</taxon>
        <taxon>Eubacteriales</taxon>
        <taxon>Clostridiaceae</taxon>
        <taxon>Clostridium</taxon>
    </lineage>
</organism>
<dbReference type="PANTHER" id="PTHR42798">
    <property type="entry name" value="LIPOPROTEIN-RELEASING SYSTEM ATP-BINDING PROTEIN LOLD"/>
    <property type="match status" value="1"/>
</dbReference>
<evidence type="ECO:0000256" key="3">
    <source>
        <dbReference type="ARBA" id="ARBA00022741"/>
    </source>
</evidence>
<dbReference type="InterPro" id="IPR027417">
    <property type="entry name" value="P-loop_NTPase"/>
</dbReference>
<dbReference type="PROSITE" id="PS50893">
    <property type="entry name" value="ABC_TRANSPORTER_2"/>
    <property type="match status" value="1"/>
</dbReference>
<feature type="domain" description="ABC transporter" evidence="5">
    <location>
        <begin position="3"/>
        <end position="227"/>
    </location>
</feature>
<dbReference type="GO" id="GO:0098796">
    <property type="term" value="C:membrane protein complex"/>
    <property type="evidence" value="ECO:0007669"/>
    <property type="project" value="UniProtKB-ARBA"/>
</dbReference>
<dbReference type="PANTHER" id="PTHR42798:SF7">
    <property type="entry name" value="ALPHA-D-RIBOSE 1-METHYLPHOSPHONATE 5-TRIPHOSPHATE SYNTHASE SUBUNIT PHNL"/>
    <property type="match status" value="1"/>
</dbReference>
<dbReference type="CDD" id="cd03255">
    <property type="entry name" value="ABC_MJ0796_LolCDE_FtsE"/>
    <property type="match status" value="1"/>
</dbReference>
<dbReference type="Gene3D" id="3.40.50.300">
    <property type="entry name" value="P-loop containing nucleotide triphosphate hydrolases"/>
    <property type="match status" value="1"/>
</dbReference>
<evidence type="ECO:0000256" key="4">
    <source>
        <dbReference type="ARBA" id="ARBA00022840"/>
    </source>
</evidence>
<dbReference type="InterPro" id="IPR017911">
    <property type="entry name" value="MacB-like_ATP-bd"/>
</dbReference>
<name>A0A410DPK0_9CLOT</name>
<evidence type="ECO:0000313" key="6">
    <source>
        <dbReference type="EMBL" id="QAA30986.1"/>
    </source>
</evidence>
<evidence type="ECO:0000256" key="1">
    <source>
        <dbReference type="ARBA" id="ARBA00005417"/>
    </source>
</evidence>
<dbReference type="AlphaFoldDB" id="A0A410DPK0"/>
<dbReference type="PROSITE" id="PS00211">
    <property type="entry name" value="ABC_TRANSPORTER_1"/>
    <property type="match status" value="1"/>
</dbReference>
<evidence type="ECO:0000313" key="7">
    <source>
        <dbReference type="Proteomes" id="UP000286268"/>
    </source>
</evidence>
<dbReference type="KEGG" id="cmah:C1I91_04530"/>
<dbReference type="GO" id="GO:0016887">
    <property type="term" value="F:ATP hydrolysis activity"/>
    <property type="evidence" value="ECO:0007669"/>
    <property type="project" value="InterPro"/>
</dbReference>
<dbReference type="InterPro" id="IPR003439">
    <property type="entry name" value="ABC_transporter-like_ATP-bd"/>
</dbReference>
<evidence type="ECO:0000259" key="5">
    <source>
        <dbReference type="PROSITE" id="PS50893"/>
    </source>
</evidence>
<dbReference type="SUPFAM" id="SSF52540">
    <property type="entry name" value="P-loop containing nucleoside triphosphate hydrolases"/>
    <property type="match status" value="1"/>
</dbReference>
<evidence type="ECO:0000256" key="2">
    <source>
        <dbReference type="ARBA" id="ARBA00022448"/>
    </source>
</evidence>
<gene>
    <name evidence="6" type="ORF">C1I91_04530</name>
</gene>
<dbReference type="OrthoDB" id="9802264at2"/>
<dbReference type="Pfam" id="PF00005">
    <property type="entry name" value="ABC_tran"/>
    <property type="match status" value="1"/>
</dbReference>
<accession>A0A410DPK0</accession>
<dbReference type="FunFam" id="3.40.50.300:FF:000032">
    <property type="entry name" value="Export ABC transporter ATP-binding protein"/>
    <property type="match status" value="1"/>
</dbReference>
<proteinExistence type="inferred from homology"/>
<reference evidence="6 7" key="1">
    <citation type="submission" date="2018-01" db="EMBL/GenBank/DDBJ databases">
        <title>Genome Sequencing and Assembly of Anaerobacter polyendosporus strain CT4.</title>
        <authorList>
            <person name="Tachaapaikoon C."/>
            <person name="Sutheeworapong S."/>
            <person name="Jenjaroenpun P."/>
            <person name="Wongsurawat T."/>
            <person name="Nookeaw I."/>
            <person name="Cheawchanlertfa P."/>
            <person name="Kosugi A."/>
            <person name="Cheevadhanarak S."/>
            <person name="Ratanakhanokchai K."/>
        </authorList>
    </citation>
    <scope>NUCLEOTIDE SEQUENCE [LARGE SCALE GENOMIC DNA]</scope>
    <source>
        <strain evidence="6 7">CT4</strain>
    </source>
</reference>
<dbReference type="RefSeq" id="WP_128211523.1">
    <property type="nucleotide sequence ID" value="NZ_CP025746.1"/>
</dbReference>
<keyword evidence="2" id="KW-0813">Transport</keyword>
<dbReference type="SMART" id="SM00382">
    <property type="entry name" value="AAA"/>
    <property type="match status" value="1"/>
</dbReference>
<sequence length="227" mass="25120">MAIELRKINKIYGTKSNKFMALEDINLTIEKGEMVAIMGPSGSGKTTLLNIIGLMDKPTEGTYMLEEEDTSGFNNLKLSKYRNKNIAFIFQNFALINNETVLDNVVLPLSFRKLKSGIKKKIANEAIEAVGLSDKAKNKIKELSGGQKQRVAIARAIASDANIILADEPTGALDRNTGRDILEKLKQLNQKGKTIIIITHDISVTEFCHRTICIEDGRIVEKEAISI</sequence>
<dbReference type="GO" id="GO:0005524">
    <property type="term" value="F:ATP binding"/>
    <property type="evidence" value="ECO:0007669"/>
    <property type="project" value="UniProtKB-KW"/>
</dbReference>
<dbReference type="InterPro" id="IPR017871">
    <property type="entry name" value="ABC_transporter-like_CS"/>
</dbReference>
<dbReference type="InterPro" id="IPR003593">
    <property type="entry name" value="AAA+_ATPase"/>
</dbReference>
<keyword evidence="4 6" id="KW-0067">ATP-binding</keyword>
<comment type="similarity">
    <text evidence="1">Belongs to the ABC transporter superfamily.</text>
</comment>
<dbReference type="Proteomes" id="UP000286268">
    <property type="component" value="Chromosome"/>
</dbReference>
<keyword evidence="3" id="KW-0547">Nucleotide-binding</keyword>
<dbReference type="EMBL" id="CP025746">
    <property type="protein sequence ID" value="QAA30986.1"/>
    <property type="molecule type" value="Genomic_DNA"/>
</dbReference>
<keyword evidence="7" id="KW-1185">Reference proteome</keyword>